<dbReference type="Gene3D" id="3.40.30.10">
    <property type="entry name" value="Glutaredoxin"/>
    <property type="match status" value="1"/>
</dbReference>
<dbReference type="Proteomes" id="UP000650466">
    <property type="component" value="Unassembled WGS sequence"/>
</dbReference>
<comment type="caution">
    <text evidence="1">The sequence shown here is derived from an EMBL/GenBank/DDBJ whole genome shotgun (WGS) entry which is preliminary data.</text>
</comment>
<dbReference type="SUPFAM" id="SSF52833">
    <property type="entry name" value="Thioredoxin-like"/>
    <property type="match status" value="1"/>
</dbReference>
<dbReference type="AlphaFoldDB" id="A0A926KSU5"/>
<name>A0A926KSU5_9BACL</name>
<protein>
    <recommendedName>
        <fullName evidence="3">DSBA-like thioredoxin domain-containing protein</fullName>
    </recommendedName>
</protein>
<reference evidence="1" key="1">
    <citation type="submission" date="2020-09" db="EMBL/GenBank/DDBJ databases">
        <title>Draft Genome Sequence of Paenibacillus sp. WST5.</title>
        <authorList>
            <person name="Bao Z."/>
        </authorList>
    </citation>
    <scope>NUCLEOTIDE SEQUENCE</scope>
    <source>
        <strain evidence="1">WST5</strain>
    </source>
</reference>
<evidence type="ECO:0000313" key="1">
    <source>
        <dbReference type="EMBL" id="MBD0381539.1"/>
    </source>
</evidence>
<dbReference type="RefSeq" id="WP_188175303.1">
    <property type="nucleotide sequence ID" value="NZ_JACVVD010000004.1"/>
</dbReference>
<gene>
    <name evidence="1" type="ORF">ICC18_15540</name>
</gene>
<dbReference type="InterPro" id="IPR036249">
    <property type="entry name" value="Thioredoxin-like_sf"/>
</dbReference>
<sequence length="122" mass="13469">MNCVLFSVDFFCYFDAQIYYEGMSLSDPGTYHKIALANNIDPNAVLELLDDPAAITAARADIVKVKHLGVNSYPTLLLRNRNELISLGGAMGIEELEERLARTNFIQNTAGEHCSLDNKNGC</sequence>
<dbReference type="EMBL" id="JACVVD010000004">
    <property type="protein sequence ID" value="MBD0381539.1"/>
    <property type="molecule type" value="Genomic_DNA"/>
</dbReference>
<organism evidence="1 2">
    <name type="scientific">Paenibacillus sedimenti</name>
    <dbReference type="NCBI Taxonomy" id="2770274"/>
    <lineage>
        <taxon>Bacteria</taxon>
        <taxon>Bacillati</taxon>
        <taxon>Bacillota</taxon>
        <taxon>Bacilli</taxon>
        <taxon>Bacillales</taxon>
        <taxon>Paenibacillaceae</taxon>
        <taxon>Paenibacillus</taxon>
    </lineage>
</organism>
<accession>A0A926KSU5</accession>
<keyword evidence="2" id="KW-1185">Reference proteome</keyword>
<evidence type="ECO:0008006" key="3">
    <source>
        <dbReference type="Google" id="ProtNLM"/>
    </source>
</evidence>
<proteinExistence type="predicted"/>
<evidence type="ECO:0000313" key="2">
    <source>
        <dbReference type="Proteomes" id="UP000650466"/>
    </source>
</evidence>